<organism evidence="1">
    <name type="scientific">Xenopsylla cheopis</name>
    <name type="common">Oriental rat flea</name>
    <name type="synonym">Pulex cheopis</name>
    <dbReference type="NCBI Taxonomy" id="163159"/>
    <lineage>
        <taxon>Eukaryota</taxon>
        <taxon>Metazoa</taxon>
        <taxon>Ecdysozoa</taxon>
        <taxon>Arthropoda</taxon>
        <taxon>Hexapoda</taxon>
        <taxon>Insecta</taxon>
        <taxon>Pterygota</taxon>
        <taxon>Neoptera</taxon>
        <taxon>Endopterygota</taxon>
        <taxon>Siphonaptera</taxon>
        <taxon>Pulicidae</taxon>
        <taxon>Xenopsyllinae</taxon>
        <taxon>Xenopsylla</taxon>
    </lineage>
</organism>
<evidence type="ECO:0000313" key="1">
    <source>
        <dbReference type="EMBL" id="NOV43941.1"/>
    </source>
</evidence>
<dbReference type="GO" id="GO:0032981">
    <property type="term" value="P:mitochondrial respiratory chain complex I assembly"/>
    <property type="evidence" value="ECO:0007669"/>
    <property type="project" value="TreeGrafter"/>
</dbReference>
<dbReference type="PANTHER" id="PTHR47148:SF1">
    <property type="entry name" value="CYTOCHROME C OXIDASE ASSEMBLY FACTOR 1 HOMOLOG"/>
    <property type="match status" value="1"/>
</dbReference>
<dbReference type="InterPro" id="IPR014807">
    <property type="entry name" value="Coa1"/>
</dbReference>
<dbReference type="Pfam" id="PF08695">
    <property type="entry name" value="Coa1"/>
    <property type="match status" value="1"/>
</dbReference>
<protein>
    <submittedName>
        <fullName evidence="1">Putative cytochrome oxidase complex assembly protein 1</fullName>
    </submittedName>
</protein>
<dbReference type="GO" id="GO:0033617">
    <property type="term" value="P:mitochondrial respiratory chain complex IV assembly"/>
    <property type="evidence" value="ECO:0007669"/>
    <property type="project" value="TreeGrafter"/>
</dbReference>
<reference evidence="1" key="1">
    <citation type="submission" date="2020-03" db="EMBL/GenBank/DDBJ databases">
        <title>Transcriptomic Profiling of the Digestive Tract of the Rat Flea, Xenopsylla cheopis, Following Blood Feeding and Infection with Yersinia pestis.</title>
        <authorList>
            <person name="Bland D.M."/>
            <person name="Martens C.A."/>
            <person name="Virtaneva K."/>
            <person name="Kanakabandi K."/>
            <person name="Long D."/>
            <person name="Rosenke R."/>
            <person name="Saturday G.A."/>
            <person name="Hoyt F.H."/>
            <person name="Bruno D.P."/>
            <person name="Ribeiro J.M.C."/>
            <person name="Hinnebusch J."/>
        </authorList>
    </citation>
    <scope>NUCLEOTIDE SEQUENCE</scope>
</reference>
<sequence length="141" mass="16005">MLRYISTKTLIKTAGYGALVVIGTGMYMKSLVVQRIKDAEFYRTAFKTLRGHPGAVHFLGEPIKDGGFKYSDTEKNNCTDTEAHYAVKVKGPNDKGVMFFWAEKLETEWKINRLELELNSRPGERLKIVGQPKNSQEKAVY</sequence>
<accession>A0A6M2DFP2</accession>
<dbReference type="GO" id="GO:0005743">
    <property type="term" value="C:mitochondrial inner membrane"/>
    <property type="evidence" value="ECO:0007669"/>
    <property type="project" value="TreeGrafter"/>
</dbReference>
<dbReference type="AlphaFoldDB" id="A0A6M2DFP2"/>
<proteinExistence type="predicted"/>
<name>A0A6M2DFP2_XENCH</name>
<dbReference type="PANTHER" id="PTHR47148">
    <property type="entry name" value="CYTOCHROME C OXIDASE ASSEMBLY FACTOR 1 HOMOLOG"/>
    <property type="match status" value="1"/>
</dbReference>
<dbReference type="EMBL" id="GIIL01000215">
    <property type="protein sequence ID" value="NOV43941.1"/>
    <property type="molecule type" value="Transcribed_RNA"/>
</dbReference>